<accession>A0A940S5L4</accession>
<keyword evidence="2" id="KW-1185">Reference proteome</keyword>
<dbReference type="AlphaFoldDB" id="A0A940S5L4"/>
<sequence length="304" mass="34789">MARMILDFVTVGFHRDAGLLRLQARSIARYLDPAICGRFLVINNDPDQDSFARRFEAEILPEYGPFRDKVSMLPAEALFSDGESFWRGTGWRRQQVLKLAVARHIETPAYIVLDCKNHFIRPTGLDAFATEDGRLITAPRRLLPRQTAELVWFGLSEERWPETIFNIITPFPLWREEVLALEQAMRTRGEAGVGRVLLDKSVGLTEFRLYSAFMLACGRNWEALHSMQEPNFVTFFGARDSIEGFLRSVDRPKIRVMGVHRRAAWADQPAREAIVERWLRAELVGDAEEGMSFITPLPGERRPG</sequence>
<protein>
    <submittedName>
        <fullName evidence="1">Uncharacterized protein</fullName>
    </submittedName>
</protein>
<dbReference type="Proteomes" id="UP000677537">
    <property type="component" value="Unassembled WGS sequence"/>
</dbReference>
<dbReference type="RefSeq" id="WP_209373221.1">
    <property type="nucleotide sequence ID" value="NZ_JAGIZA010000005.1"/>
</dbReference>
<dbReference type="InterPro" id="IPR045499">
    <property type="entry name" value="DUF6492"/>
</dbReference>
<proteinExistence type="predicted"/>
<reference evidence="1" key="1">
    <citation type="submission" date="2021-03" db="EMBL/GenBank/DDBJ databases">
        <authorList>
            <person name="So Y."/>
        </authorList>
    </citation>
    <scope>NUCLEOTIDE SEQUENCE</scope>
    <source>
        <strain evidence="1">SG15</strain>
    </source>
</reference>
<dbReference type="EMBL" id="JAGIZA010000005">
    <property type="protein sequence ID" value="MBP0493139.1"/>
    <property type="molecule type" value="Genomic_DNA"/>
</dbReference>
<dbReference type="Pfam" id="PF20102">
    <property type="entry name" value="DUF6492"/>
    <property type="match status" value="1"/>
</dbReference>
<evidence type="ECO:0000313" key="2">
    <source>
        <dbReference type="Proteomes" id="UP000677537"/>
    </source>
</evidence>
<comment type="caution">
    <text evidence="1">The sequence shown here is derived from an EMBL/GenBank/DDBJ whole genome shotgun (WGS) entry which is preliminary data.</text>
</comment>
<organism evidence="1 2">
    <name type="scientific">Roseomonas indoligenes</name>
    <dbReference type="NCBI Taxonomy" id="2820811"/>
    <lineage>
        <taxon>Bacteria</taxon>
        <taxon>Pseudomonadati</taxon>
        <taxon>Pseudomonadota</taxon>
        <taxon>Alphaproteobacteria</taxon>
        <taxon>Acetobacterales</taxon>
        <taxon>Roseomonadaceae</taxon>
        <taxon>Roseomonas</taxon>
    </lineage>
</organism>
<gene>
    <name evidence="1" type="ORF">J5Y10_10160</name>
</gene>
<evidence type="ECO:0000313" key="1">
    <source>
        <dbReference type="EMBL" id="MBP0493139.1"/>
    </source>
</evidence>
<name>A0A940S5L4_9PROT</name>